<dbReference type="PANTHER" id="PTHR34351">
    <property type="entry name" value="SLR1927 PROTEIN-RELATED"/>
    <property type="match status" value="1"/>
</dbReference>
<feature type="transmembrane region" description="Helical" evidence="1">
    <location>
        <begin position="7"/>
        <end position="25"/>
    </location>
</feature>
<keyword evidence="1" id="KW-0812">Transmembrane</keyword>
<sequence length="419" mass="46277">MLTRDGFNLVVACFLMSLVTTTVIVYPPLTLSLFAVTVFTLSYALMTARHLKTLKPTDFAFSRKVEPSQPRPGEPFEVYVSVTNKASKPLNVTVVDGLGGLQLVQGMTSVVKLLKPGDVAELRYYVRPPARGVYSLGPLAIKVADDYGVCCRYITLEKEAKVLVRPALSEKPKLLEGVKWVQALSVSGTGSSVKYGADDVFREITEHQEGQPLKSIDWRRTARDDGEIYVRKYDKLNRLKVLFLIDCTVSNTVGKPSMLDTIISAVASVSRAMLEKGDVVTVRALGALEPDSYTAAGARSFEGLTRFLTWLKPGYSFDFLKEIDKAKGFDAVFLLGRLSFVDGGQLKNAGEQVRRHGGVFFTVIPVLEPDDGIGRLLLQLEMSRIENLKRQAGFISVVKQHELPQYLSHLHRMLKAAAS</sequence>
<accession>A0A7C5LED2</accession>
<reference evidence="3" key="1">
    <citation type="journal article" date="2020" name="mSystems">
        <title>Genome- and Community-Level Interaction Insights into Carbon Utilization and Element Cycling Functions of Hydrothermarchaeota in Hydrothermal Sediment.</title>
        <authorList>
            <person name="Zhou Z."/>
            <person name="Liu Y."/>
            <person name="Xu W."/>
            <person name="Pan J."/>
            <person name="Luo Z.H."/>
            <person name="Li M."/>
        </authorList>
    </citation>
    <scope>NUCLEOTIDE SEQUENCE [LARGE SCALE GENOMIC DNA]</scope>
    <source>
        <strain evidence="3">SpSt-1056</strain>
    </source>
</reference>
<dbReference type="PANTHER" id="PTHR34351:SF2">
    <property type="entry name" value="DUF58 DOMAIN-CONTAINING PROTEIN"/>
    <property type="match status" value="1"/>
</dbReference>
<gene>
    <name evidence="3" type="ORF">ENM11_05315</name>
</gene>
<organism evidence="3">
    <name type="scientific">Caldiarchaeum subterraneum</name>
    <dbReference type="NCBI Taxonomy" id="311458"/>
    <lineage>
        <taxon>Archaea</taxon>
        <taxon>Nitrososphaerota</taxon>
        <taxon>Candidatus Caldarchaeales</taxon>
        <taxon>Candidatus Caldarchaeaceae</taxon>
        <taxon>Candidatus Caldarchaeum</taxon>
    </lineage>
</organism>
<keyword evidence="1" id="KW-1133">Transmembrane helix</keyword>
<evidence type="ECO:0000313" key="3">
    <source>
        <dbReference type="EMBL" id="HHK68556.1"/>
    </source>
</evidence>
<dbReference type="InterPro" id="IPR002881">
    <property type="entry name" value="DUF58"/>
</dbReference>
<feature type="domain" description="DUF58" evidence="2">
    <location>
        <begin position="206"/>
        <end position="286"/>
    </location>
</feature>
<evidence type="ECO:0000256" key="1">
    <source>
        <dbReference type="SAM" id="Phobius"/>
    </source>
</evidence>
<keyword evidence="1" id="KW-0472">Membrane</keyword>
<protein>
    <submittedName>
        <fullName evidence="3">DUF58 domain-containing protein</fullName>
    </submittedName>
</protein>
<name>A0A7C5LED2_CALS0</name>
<dbReference type="AlphaFoldDB" id="A0A7C5LED2"/>
<dbReference type="EMBL" id="DRWN01000042">
    <property type="protein sequence ID" value="HHK68556.1"/>
    <property type="molecule type" value="Genomic_DNA"/>
</dbReference>
<dbReference type="Pfam" id="PF01882">
    <property type="entry name" value="DUF58"/>
    <property type="match status" value="1"/>
</dbReference>
<proteinExistence type="predicted"/>
<comment type="caution">
    <text evidence="3">The sequence shown here is derived from an EMBL/GenBank/DDBJ whole genome shotgun (WGS) entry which is preliminary data.</text>
</comment>
<evidence type="ECO:0000259" key="2">
    <source>
        <dbReference type="Pfam" id="PF01882"/>
    </source>
</evidence>